<organism evidence="5 6">
    <name type="scientific">Andreesenia angusta</name>
    <dbReference type="NCBI Taxonomy" id="39480"/>
    <lineage>
        <taxon>Bacteria</taxon>
        <taxon>Bacillati</taxon>
        <taxon>Bacillota</taxon>
        <taxon>Tissierellia</taxon>
        <taxon>Tissierellales</taxon>
        <taxon>Gottschalkiaceae</taxon>
        <taxon>Andreesenia</taxon>
    </lineage>
</organism>
<evidence type="ECO:0000313" key="5">
    <source>
        <dbReference type="EMBL" id="OHW62686.1"/>
    </source>
</evidence>
<dbReference type="Gene3D" id="3.30.300.160">
    <property type="entry name" value="Type II secretion system, protein E, N-terminal domain"/>
    <property type="match status" value="1"/>
</dbReference>
<dbReference type="STRING" id="39480.EUAN_04700"/>
<dbReference type="PANTHER" id="PTHR30258:SF1">
    <property type="entry name" value="PROTEIN TRANSPORT PROTEIN HOFB HOMOLOG"/>
    <property type="match status" value="1"/>
</dbReference>
<dbReference type="Proteomes" id="UP000180254">
    <property type="component" value="Unassembled WGS sequence"/>
</dbReference>
<evidence type="ECO:0000256" key="2">
    <source>
        <dbReference type="ARBA" id="ARBA00022741"/>
    </source>
</evidence>
<comment type="similarity">
    <text evidence="1">Belongs to the GSP E family.</text>
</comment>
<dbReference type="SUPFAM" id="SSF52540">
    <property type="entry name" value="P-loop containing nucleoside triphosphate hydrolases"/>
    <property type="match status" value="1"/>
</dbReference>
<dbReference type="FunFam" id="3.30.450.90:FF:000001">
    <property type="entry name" value="Type II secretion system ATPase GspE"/>
    <property type="match status" value="1"/>
</dbReference>
<reference evidence="5 6" key="1">
    <citation type="submission" date="2016-09" db="EMBL/GenBank/DDBJ databases">
        <title>Genome sequence of Eubacterium angustum.</title>
        <authorList>
            <person name="Poehlein A."/>
            <person name="Daniel R."/>
        </authorList>
    </citation>
    <scope>NUCLEOTIDE SEQUENCE [LARGE SCALE GENOMIC DNA]</scope>
    <source>
        <strain evidence="5 6">DSM 1989</strain>
    </source>
</reference>
<dbReference type="Pfam" id="PF00437">
    <property type="entry name" value="T2SSE"/>
    <property type="match status" value="1"/>
</dbReference>
<dbReference type="FunFam" id="3.30.300.160:FF:000002">
    <property type="entry name" value="Type II secretion system protein E"/>
    <property type="match status" value="1"/>
</dbReference>
<dbReference type="CDD" id="cd01129">
    <property type="entry name" value="PulE-GspE-like"/>
    <property type="match status" value="1"/>
</dbReference>
<sequence>MEREITGASSRKSVRLGDLLVTMKLITENQLNYALEVQKRTQKKLGEVLIDENIISETELIEVLEFQLGIPHVRFDKYEVEKEAVELIDEKTAQKYNAIPVKLEGDKVLVVMTDPLNIFAVDDLSMIIGKSVEPAIGTKQEVFQSIDKYYRNKGVEKELEEFSDSLEEVDFEDEELSFEVTNAPVVKLIDRLIRQAVAERASDIHIEPFEKSVKVRFRVDGDLREIMSPAKNTHSAISTRIKIMSGMNIAEKRIPQDGRIETKVEGRDIDIRVSSLPTVFGEKIVMRILDKSGFMISKGELGLTEGDLEKFDSIIKSPNGIMLVTGPTGSGKSTTLYTVLRELNDVRRNIVTVEDPVEYQLEGVNQVQVMPKAGLTFASGLRSILRQDPDIVMIGEIRDGETASIAMRAAITGHFVLSTMHTNDTASTLVRLVDMGIEPYVVASSLVGVVSQRLVKKICKECQYSYPAGEHEKLLLKLEDDVELKRGKGCIACNNTGYKGRTAVYEIMMVTKELRKLLNDGATIDELRQKAESEGMVSLFENGKSLVLNGKTTVEELVRIAYSLD</sequence>
<dbReference type="EMBL" id="MKIE01000002">
    <property type="protein sequence ID" value="OHW62686.1"/>
    <property type="molecule type" value="Genomic_DNA"/>
</dbReference>
<keyword evidence="3" id="KW-0067">ATP-binding</keyword>
<dbReference type="Gene3D" id="3.40.50.300">
    <property type="entry name" value="P-loop containing nucleotide triphosphate hydrolases"/>
    <property type="match status" value="1"/>
</dbReference>
<feature type="domain" description="Bacterial type II secretion system protein E" evidence="4">
    <location>
        <begin position="385"/>
        <end position="399"/>
    </location>
</feature>
<dbReference type="InterPro" id="IPR007831">
    <property type="entry name" value="T2SS_GspE_N"/>
</dbReference>
<dbReference type="InterPro" id="IPR037257">
    <property type="entry name" value="T2SS_E_N_sf"/>
</dbReference>
<dbReference type="RefSeq" id="WP_071061310.1">
    <property type="nucleotide sequence ID" value="NZ_MKIE01000002.1"/>
</dbReference>
<dbReference type="FunFam" id="3.40.50.300:FF:000398">
    <property type="entry name" value="Type IV pilus assembly ATPase PilB"/>
    <property type="match status" value="1"/>
</dbReference>
<dbReference type="GO" id="GO:0016887">
    <property type="term" value="F:ATP hydrolysis activity"/>
    <property type="evidence" value="ECO:0007669"/>
    <property type="project" value="TreeGrafter"/>
</dbReference>
<evidence type="ECO:0000256" key="1">
    <source>
        <dbReference type="ARBA" id="ARBA00006611"/>
    </source>
</evidence>
<dbReference type="PANTHER" id="PTHR30258">
    <property type="entry name" value="TYPE II SECRETION SYSTEM PROTEIN GSPE-RELATED"/>
    <property type="match status" value="1"/>
</dbReference>
<gene>
    <name evidence="5" type="primary">gspE</name>
    <name evidence="5" type="ORF">EUAN_04700</name>
</gene>
<evidence type="ECO:0000256" key="3">
    <source>
        <dbReference type="ARBA" id="ARBA00022840"/>
    </source>
</evidence>
<dbReference type="GO" id="GO:0005524">
    <property type="term" value="F:ATP binding"/>
    <property type="evidence" value="ECO:0007669"/>
    <property type="project" value="UniProtKB-KW"/>
</dbReference>
<dbReference type="InterPro" id="IPR027417">
    <property type="entry name" value="P-loop_NTPase"/>
</dbReference>
<dbReference type="AlphaFoldDB" id="A0A1S1V7U4"/>
<accession>A0A1S1V7U4</accession>
<keyword evidence="6" id="KW-1185">Reference proteome</keyword>
<protein>
    <submittedName>
        <fullName evidence="5">Putative type II secretion system protein E</fullName>
    </submittedName>
</protein>
<evidence type="ECO:0000313" key="6">
    <source>
        <dbReference type="Proteomes" id="UP000180254"/>
    </source>
</evidence>
<dbReference type="OrthoDB" id="9808272at2"/>
<dbReference type="GO" id="GO:0005886">
    <property type="term" value="C:plasma membrane"/>
    <property type="evidence" value="ECO:0007669"/>
    <property type="project" value="TreeGrafter"/>
</dbReference>
<dbReference type="SMART" id="SM00382">
    <property type="entry name" value="AAA"/>
    <property type="match status" value="1"/>
</dbReference>
<name>A0A1S1V7U4_9FIRM</name>
<dbReference type="InterPro" id="IPR003593">
    <property type="entry name" value="AAA+_ATPase"/>
</dbReference>
<keyword evidence="2" id="KW-0547">Nucleotide-binding</keyword>
<evidence type="ECO:0000259" key="4">
    <source>
        <dbReference type="PROSITE" id="PS00662"/>
    </source>
</evidence>
<dbReference type="SUPFAM" id="SSF160246">
    <property type="entry name" value="EspE N-terminal domain-like"/>
    <property type="match status" value="1"/>
</dbReference>
<proteinExistence type="inferred from homology"/>
<comment type="caution">
    <text evidence="5">The sequence shown here is derived from an EMBL/GenBank/DDBJ whole genome shotgun (WGS) entry which is preliminary data.</text>
</comment>
<dbReference type="InterPro" id="IPR001482">
    <property type="entry name" value="T2SS/T4SS_dom"/>
</dbReference>
<dbReference type="Gene3D" id="3.30.450.90">
    <property type="match status" value="1"/>
</dbReference>
<dbReference type="Pfam" id="PF05157">
    <property type="entry name" value="MshEN"/>
    <property type="match status" value="1"/>
</dbReference>
<dbReference type="PROSITE" id="PS00662">
    <property type="entry name" value="T2SP_E"/>
    <property type="match status" value="1"/>
</dbReference>